<name>A0A1V3G859_9BACL</name>
<proteinExistence type="predicted"/>
<dbReference type="SMART" id="SM00860">
    <property type="entry name" value="SMI1_KNR4"/>
    <property type="match status" value="1"/>
</dbReference>
<dbReference type="Gene3D" id="3.40.1580.10">
    <property type="entry name" value="SMI1/KNR4-like"/>
    <property type="match status" value="1"/>
</dbReference>
<evidence type="ECO:0000313" key="3">
    <source>
        <dbReference type="Proteomes" id="UP000188597"/>
    </source>
</evidence>
<evidence type="ECO:0000259" key="1">
    <source>
        <dbReference type="SMART" id="SM00860"/>
    </source>
</evidence>
<feature type="domain" description="Knr4/Smi1-like" evidence="1">
    <location>
        <begin position="12"/>
        <end position="145"/>
    </location>
</feature>
<dbReference type="RefSeq" id="WP_077362544.1">
    <property type="nucleotide sequence ID" value="NZ_MQMF01000002.1"/>
</dbReference>
<accession>A0A1V3G859</accession>
<gene>
    <name evidence="2" type="ORF">UN64_10845</name>
</gene>
<organism evidence="2 3">
    <name type="scientific">Fictibacillus arsenicus</name>
    <dbReference type="NCBI Taxonomy" id="255247"/>
    <lineage>
        <taxon>Bacteria</taxon>
        <taxon>Bacillati</taxon>
        <taxon>Bacillota</taxon>
        <taxon>Bacilli</taxon>
        <taxon>Bacillales</taxon>
        <taxon>Fictibacillaceae</taxon>
        <taxon>Fictibacillus</taxon>
    </lineage>
</organism>
<dbReference type="Proteomes" id="UP000188597">
    <property type="component" value="Unassembled WGS sequence"/>
</dbReference>
<dbReference type="InterPro" id="IPR037883">
    <property type="entry name" value="Knr4/Smi1-like_sf"/>
</dbReference>
<dbReference type="InterPro" id="IPR018958">
    <property type="entry name" value="Knr4/Smi1-like_dom"/>
</dbReference>
<dbReference type="Pfam" id="PF09346">
    <property type="entry name" value="SMI1_KNR4"/>
    <property type="match status" value="1"/>
</dbReference>
<sequence>MYSNKILGTKDNILEADLQALEKIFNFIFPSSFKNHYLLYNGGYPEKGLHVGNDYNEYVVDNFIPVKNENGRSLFSFLPLLNDEKIKPSWLIPFADEEGGNLFCFSISEKDNGAIYYYNHEFEYGDNPENHIVYLSQSLPNFINKLVEYNE</sequence>
<dbReference type="AlphaFoldDB" id="A0A1V3G859"/>
<protein>
    <recommendedName>
        <fullName evidence="1">Knr4/Smi1-like domain-containing protein</fullName>
    </recommendedName>
</protein>
<reference evidence="2 3" key="1">
    <citation type="submission" date="2016-11" db="EMBL/GenBank/DDBJ databases">
        <authorList>
            <person name="Jaros S."/>
            <person name="Januszkiewicz K."/>
            <person name="Wedrychowicz H."/>
        </authorList>
    </citation>
    <scope>NUCLEOTIDE SEQUENCE [LARGE SCALE GENOMIC DNA]</scope>
    <source>
        <strain evidence="2 3">Con a/3</strain>
    </source>
</reference>
<dbReference type="SUPFAM" id="SSF160631">
    <property type="entry name" value="SMI1/KNR4-like"/>
    <property type="match status" value="1"/>
</dbReference>
<dbReference type="OrthoDB" id="8657476at2"/>
<evidence type="ECO:0000313" key="2">
    <source>
        <dbReference type="EMBL" id="OOE12565.1"/>
    </source>
</evidence>
<dbReference type="EMBL" id="MQMF01000002">
    <property type="protein sequence ID" value="OOE12565.1"/>
    <property type="molecule type" value="Genomic_DNA"/>
</dbReference>
<comment type="caution">
    <text evidence="2">The sequence shown here is derived from an EMBL/GenBank/DDBJ whole genome shotgun (WGS) entry which is preliminary data.</text>
</comment>